<keyword evidence="7" id="KW-1185">Reference proteome</keyword>
<dbReference type="InterPro" id="IPR000847">
    <property type="entry name" value="LysR_HTH_N"/>
</dbReference>
<evidence type="ECO:0000256" key="2">
    <source>
        <dbReference type="ARBA" id="ARBA00023015"/>
    </source>
</evidence>
<dbReference type="Gene3D" id="1.10.10.10">
    <property type="entry name" value="Winged helix-like DNA-binding domain superfamily/Winged helix DNA-binding domain"/>
    <property type="match status" value="1"/>
</dbReference>
<evidence type="ECO:0000313" key="6">
    <source>
        <dbReference type="EMBL" id="MBM7588995.1"/>
    </source>
</evidence>
<dbReference type="SUPFAM" id="SSF46785">
    <property type="entry name" value="Winged helix' DNA-binding domain"/>
    <property type="match status" value="1"/>
</dbReference>
<dbReference type="FunFam" id="1.10.10.10:FF:000001">
    <property type="entry name" value="LysR family transcriptional regulator"/>
    <property type="match status" value="1"/>
</dbReference>
<dbReference type="SUPFAM" id="SSF53850">
    <property type="entry name" value="Periplasmic binding protein-like II"/>
    <property type="match status" value="1"/>
</dbReference>
<accession>A0A938XWI6</accession>
<feature type="domain" description="HTH lysR-type" evidence="5">
    <location>
        <begin position="1"/>
        <end position="58"/>
    </location>
</feature>
<protein>
    <submittedName>
        <fullName evidence="6">DNA-binding transcriptional LysR family regulator</fullName>
    </submittedName>
</protein>
<evidence type="ECO:0000313" key="7">
    <source>
        <dbReference type="Proteomes" id="UP000717624"/>
    </source>
</evidence>
<dbReference type="GO" id="GO:0000976">
    <property type="term" value="F:transcription cis-regulatory region binding"/>
    <property type="evidence" value="ECO:0007669"/>
    <property type="project" value="TreeGrafter"/>
</dbReference>
<dbReference type="AlphaFoldDB" id="A0A938XWI6"/>
<comment type="caution">
    <text evidence="6">The sequence shown here is derived from an EMBL/GenBank/DDBJ whole genome shotgun (WGS) entry which is preliminary data.</text>
</comment>
<evidence type="ECO:0000256" key="4">
    <source>
        <dbReference type="ARBA" id="ARBA00023163"/>
    </source>
</evidence>
<dbReference type="InterPro" id="IPR005119">
    <property type="entry name" value="LysR_subst-bd"/>
</dbReference>
<dbReference type="PANTHER" id="PTHR30126:SF40">
    <property type="entry name" value="HTH-TYPE TRANSCRIPTIONAL REGULATOR GLTR"/>
    <property type="match status" value="1"/>
</dbReference>
<dbReference type="PANTHER" id="PTHR30126">
    <property type="entry name" value="HTH-TYPE TRANSCRIPTIONAL REGULATOR"/>
    <property type="match status" value="1"/>
</dbReference>
<dbReference type="Pfam" id="PF03466">
    <property type="entry name" value="LysR_substrate"/>
    <property type="match status" value="1"/>
</dbReference>
<dbReference type="GO" id="GO:0003700">
    <property type="term" value="F:DNA-binding transcription factor activity"/>
    <property type="evidence" value="ECO:0007669"/>
    <property type="project" value="InterPro"/>
</dbReference>
<dbReference type="InterPro" id="IPR036390">
    <property type="entry name" value="WH_DNA-bd_sf"/>
</dbReference>
<reference evidence="6" key="1">
    <citation type="submission" date="2021-01" db="EMBL/GenBank/DDBJ databases">
        <title>Genomic Encyclopedia of Type Strains, Phase IV (KMG-IV): sequencing the most valuable type-strain genomes for metagenomic binning, comparative biology and taxonomic classification.</title>
        <authorList>
            <person name="Goeker M."/>
        </authorList>
    </citation>
    <scope>NUCLEOTIDE SEQUENCE</scope>
    <source>
        <strain evidence="6">DSM 25523</strain>
    </source>
</reference>
<dbReference type="Pfam" id="PF00126">
    <property type="entry name" value="HTH_1"/>
    <property type="match status" value="1"/>
</dbReference>
<dbReference type="EMBL" id="JAFBEB010000001">
    <property type="protein sequence ID" value="MBM7588995.1"/>
    <property type="molecule type" value="Genomic_DNA"/>
</dbReference>
<dbReference type="RefSeq" id="WP_204516697.1">
    <property type="nucleotide sequence ID" value="NZ_BAABIN010000009.1"/>
</dbReference>
<keyword evidence="4" id="KW-0804">Transcription</keyword>
<dbReference type="Proteomes" id="UP000717624">
    <property type="component" value="Unassembled WGS sequence"/>
</dbReference>
<comment type="similarity">
    <text evidence="1">Belongs to the LysR transcriptional regulatory family.</text>
</comment>
<proteinExistence type="inferred from homology"/>
<dbReference type="Gene3D" id="3.40.190.10">
    <property type="entry name" value="Periplasmic binding protein-like II"/>
    <property type="match status" value="2"/>
</dbReference>
<dbReference type="PRINTS" id="PR00039">
    <property type="entry name" value="HTHLYSR"/>
</dbReference>
<dbReference type="PROSITE" id="PS50931">
    <property type="entry name" value="HTH_LYSR"/>
    <property type="match status" value="1"/>
</dbReference>
<evidence type="ECO:0000256" key="3">
    <source>
        <dbReference type="ARBA" id="ARBA00023125"/>
    </source>
</evidence>
<evidence type="ECO:0000256" key="1">
    <source>
        <dbReference type="ARBA" id="ARBA00009437"/>
    </source>
</evidence>
<organism evidence="6 7">
    <name type="scientific">Brevibacillus fulvus</name>
    <dbReference type="NCBI Taxonomy" id="1125967"/>
    <lineage>
        <taxon>Bacteria</taxon>
        <taxon>Bacillati</taxon>
        <taxon>Bacillota</taxon>
        <taxon>Bacilli</taxon>
        <taxon>Bacillales</taxon>
        <taxon>Paenibacillaceae</taxon>
        <taxon>Brevibacillus</taxon>
    </lineage>
</organism>
<dbReference type="InterPro" id="IPR036388">
    <property type="entry name" value="WH-like_DNA-bd_sf"/>
</dbReference>
<sequence>MDWKTLKTFQVIVQSGSFMRAAEELNYVQSTVTMQIQKLEAELGVQLIERGKKSLRLTEAGRLLYEQSLPIVKSMERLTATLAELQSGEGGEIRLGATEPTASYRLPSLLAMFLADFPKIKLSVDIANTPRLTDQLRKGELDLAVCFAPDLSPELYYEPLLIEEFVLLLAEDHPLAAKENVTLADLGEYRLLITAKNCPYRRKLEMVLQENGAISIETMEIGSMTALPHYVANGLGIALVPKILVQPVPAGTVIRTVNGDLLGMSFGIVSRPSEHSANHASLQLYHFLKRHLSQTVALLG</sequence>
<name>A0A938XWI6_9BACL</name>
<keyword evidence="2" id="KW-0805">Transcription regulation</keyword>
<keyword evidence="3 6" id="KW-0238">DNA-binding</keyword>
<evidence type="ECO:0000259" key="5">
    <source>
        <dbReference type="PROSITE" id="PS50931"/>
    </source>
</evidence>
<gene>
    <name evidence="6" type="ORF">JOD01_000581</name>
</gene>
<dbReference type="CDD" id="cd05466">
    <property type="entry name" value="PBP2_LTTR_substrate"/>
    <property type="match status" value="1"/>
</dbReference>